<sequence>MSVSRPTALRSRPGPFCRRAAAAAVAAAAAAAGDHRWPMTRRSVRICLPHCPHRRGQPRRRRQRRPPQQQPRPPSVSSSRWSRSGPICRSSSRFRRS</sequence>
<accession>A0A2M4B187</accession>
<evidence type="ECO:0000313" key="2">
    <source>
        <dbReference type="EMBL" id="MBW46814.1"/>
    </source>
</evidence>
<feature type="compositionally biased region" description="Basic residues" evidence="1">
    <location>
        <begin position="51"/>
        <end position="65"/>
    </location>
</feature>
<protein>
    <submittedName>
        <fullName evidence="2">Putative secreted protein</fullName>
    </submittedName>
</protein>
<proteinExistence type="predicted"/>
<dbReference type="AlphaFoldDB" id="A0A2M4B187"/>
<organism evidence="2">
    <name type="scientific">Anopheles triannulatus</name>
    <dbReference type="NCBI Taxonomy" id="58253"/>
    <lineage>
        <taxon>Eukaryota</taxon>
        <taxon>Metazoa</taxon>
        <taxon>Ecdysozoa</taxon>
        <taxon>Arthropoda</taxon>
        <taxon>Hexapoda</taxon>
        <taxon>Insecta</taxon>
        <taxon>Pterygota</taxon>
        <taxon>Neoptera</taxon>
        <taxon>Endopterygota</taxon>
        <taxon>Diptera</taxon>
        <taxon>Nematocera</taxon>
        <taxon>Culicoidea</taxon>
        <taxon>Culicidae</taxon>
        <taxon>Anophelinae</taxon>
        <taxon>Anopheles</taxon>
    </lineage>
</organism>
<name>A0A2M4B187_9DIPT</name>
<evidence type="ECO:0000256" key="1">
    <source>
        <dbReference type="SAM" id="MobiDB-lite"/>
    </source>
</evidence>
<feature type="compositionally biased region" description="Low complexity" evidence="1">
    <location>
        <begin position="75"/>
        <end position="84"/>
    </location>
</feature>
<dbReference type="EMBL" id="GGFK01013493">
    <property type="protein sequence ID" value="MBW46814.1"/>
    <property type="molecule type" value="Transcribed_RNA"/>
</dbReference>
<feature type="region of interest" description="Disordered" evidence="1">
    <location>
        <begin position="48"/>
        <end position="97"/>
    </location>
</feature>
<reference evidence="2" key="1">
    <citation type="submission" date="2018-01" db="EMBL/GenBank/DDBJ databases">
        <title>An insight into the sialome of Amazonian anophelines.</title>
        <authorList>
            <person name="Ribeiro J.M."/>
            <person name="Scarpassa V."/>
            <person name="Calvo E."/>
        </authorList>
    </citation>
    <scope>NUCLEOTIDE SEQUENCE</scope>
    <source>
        <tissue evidence="2">Salivary glands</tissue>
    </source>
</reference>